<evidence type="ECO:0008006" key="3">
    <source>
        <dbReference type="Google" id="ProtNLM"/>
    </source>
</evidence>
<gene>
    <name evidence="1" type="ordered locus">AFE_1243</name>
</gene>
<dbReference type="KEGG" id="afr:AFE_1243"/>
<evidence type="ECO:0000313" key="1">
    <source>
        <dbReference type="EMBL" id="ACK80797.1"/>
    </source>
</evidence>
<dbReference type="GeneID" id="65280510"/>
<dbReference type="eggNOG" id="COG1734">
    <property type="taxonomic scope" value="Bacteria"/>
</dbReference>
<organism evidence="1 2">
    <name type="scientific">Acidithiobacillus ferrooxidans (strain ATCC 23270 / DSM 14882 / CIP 104768 / NCIMB 8455)</name>
    <name type="common">Ferrobacillus ferrooxidans (strain ATCC 23270)</name>
    <dbReference type="NCBI Taxonomy" id="243159"/>
    <lineage>
        <taxon>Bacteria</taxon>
        <taxon>Pseudomonadati</taxon>
        <taxon>Pseudomonadota</taxon>
        <taxon>Acidithiobacillia</taxon>
        <taxon>Acidithiobacillales</taxon>
        <taxon>Acidithiobacillaceae</taxon>
        <taxon>Acidithiobacillus</taxon>
    </lineage>
</organism>
<keyword evidence="2" id="KW-1185">Reference proteome</keyword>
<dbReference type="RefSeq" id="WP_012606915.1">
    <property type="nucleotide sequence ID" value="NC_011761.1"/>
</dbReference>
<sequence>MSELPSDILDIAADLAEQERAWRVSVARQAMQASEKPDEDVAGNRYCLDCADVIPPERVQAVQAVRCVVCAGIREKKAGTCRQRGGIRQYLTGDDPVQQGGSYE</sequence>
<dbReference type="Proteomes" id="UP000001362">
    <property type="component" value="Chromosome"/>
</dbReference>
<accession>B7J8S5</accession>
<proteinExistence type="predicted"/>
<protein>
    <recommendedName>
        <fullName evidence="3">DksA C4-type domain-containing protein</fullName>
    </recommendedName>
</protein>
<dbReference type="EMBL" id="CP001219">
    <property type="protein sequence ID" value="ACK80797.1"/>
    <property type="molecule type" value="Genomic_DNA"/>
</dbReference>
<dbReference type="AlphaFoldDB" id="B7J8S5"/>
<dbReference type="HOGENOM" id="CLU_2244085_0_0_6"/>
<evidence type="ECO:0000313" key="2">
    <source>
        <dbReference type="Proteomes" id="UP000001362"/>
    </source>
</evidence>
<reference evidence="1 2" key="1">
    <citation type="journal article" date="2008" name="BMC Genomics">
        <title>Acidithiobacillus ferrooxidans metabolism: from genome sequence to industrial applications.</title>
        <authorList>
            <person name="Valdes J."/>
            <person name="Pedroso I."/>
            <person name="Quatrini R."/>
            <person name="Dodson R.J."/>
            <person name="Tettelin H."/>
            <person name="Blake R.II."/>
            <person name="Eisen J.A."/>
            <person name="Holmes D.S."/>
        </authorList>
    </citation>
    <scope>NUCLEOTIDE SEQUENCE [LARGE SCALE GENOMIC DNA]</scope>
    <source>
        <strain evidence="2">ATCC 23270 / DSM 14882 / CIP 104768 / NCIMB 8455</strain>
    </source>
</reference>
<dbReference type="STRING" id="243159.AFE_1243"/>
<dbReference type="PaxDb" id="243159-AFE_1243"/>
<name>B7J8S5_ACIF2</name>